<dbReference type="Pfam" id="PF00501">
    <property type="entry name" value="AMP-binding"/>
    <property type="match status" value="1"/>
</dbReference>
<dbReference type="InterPro" id="IPR000873">
    <property type="entry name" value="AMP-dep_synth/lig_dom"/>
</dbReference>
<dbReference type="PANTHER" id="PTHR24096:SF420">
    <property type="entry name" value="LONG-CHAIN-FATTY-ACID--COA LIGASE-RELATED"/>
    <property type="match status" value="1"/>
</dbReference>
<dbReference type="EMBL" id="QEYD01000005">
    <property type="protein sequence ID" value="PWE29128.1"/>
    <property type="molecule type" value="Genomic_DNA"/>
</dbReference>
<proteinExistence type="predicted"/>
<gene>
    <name evidence="2" type="ORF">C4N9_09980</name>
</gene>
<dbReference type="InterPro" id="IPR042099">
    <property type="entry name" value="ANL_N_sf"/>
</dbReference>
<dbReference type="RefSeq" id="WP_109533177.1">
    <property type="nucleotide sequence ID" value="NZ_CAXPUO010000057.1"/>
</dbReference>
<dbReference type="GeneID" id="94365219"/>
<sequence length="610" mass="66707">MTESPLRKVKLWQPDIDWERRKDGTILVWQNGTLNDYPEKLSVKIHEWAKKTPDTTWMAERGPDGDWQRVSFAQMLAHIRAIGQALLDLNLSVERPLVILSANSVGHALMALGAQYVGVPSAAIAPAYALASGEYGKLVSVRDQITPGAVYAEDTTPFAPAIAEVFAGLPVLGKAGEGRAMDWEALLATPVTDAVDKANAAVGLDTIAKFLFTSGTTGSPKAVIQTQRMMCANMEQVTDCYAFLRDEPPIILDWAPWNHVAAGNLVFNAAIWNGGTFYIDGGRPTPQMMPETIRNLREVGTNWYFNVPFGYEMLVEAMEEDEELAKAFFGNLKLKYYAGAAMATHTWEALDRLAVRTTGERIQLATGLGATETAPFAIFNTDPDAAPGNLGVPAKEVILKLVPTEGKWEARVKGPNVTPGYWRQPQLTADAFDEEGFYCLGDALKFADPEDPSKGFFFDGRVAENFKLSTGTWVGVGALRAKLTDALGGYVRDAVIVGEGEDYLGALLVPFRPAIEKLVPGGEELRDDLLFGHEVLHKELARRLKAYNQTATGSSLRVPRALMMLEPLSIEKGEVTDKGSVNQRAVRAQRQDLVAAIYDGDKRVIDSTKE</sequence>
<dbReference type="Proteomes" id="UP000244940">
    <property type="component" value="Unassembled WGS sequence"/>
</dbReference>
<dbReference type="Gene3D" id="3.40.50.12780">
    <property type="entry name" value="N-terminal domain of ligase-like"/>
    <property type="match status" value="1"/>
</dbReference>
<protein>
    <submittedName>
        <fullName evidence="2">Feruloyl-CoA synthase</fullName>
    </submittedName>
</protein>
<feature type="domain" description="AMP-dependent synthetase/ligase" evidence="1">
    <location>
        <begin position="46"/>
        <end position="422"/>
    </location>
</feature>
<dbReference type="PROSITE" id="PS00455">
    <property type="entry name" value="AMP_BINDING"/>
    <property type="match status" value="1"/>
</dbReference>
<dbReference type="AlphaFoldDB" id="A0A2U2CB50"/>
<dbReference type="Pfam" id="PF23562">
    <property type="entry name" value="AMP-binding_C_3"/>
    <property type="match status" value="1"/>
</dbReference>
<dbReference type="SUPFAM" id="SSF56801">
    <property type="entry name" value="Acetyl-CoA synthetase-like"/>
    <property type="match status" value="1"/>
</dbReference>
<dbReference type="PANTHER" id="PTHR24096">
    <property type="entry name" value="LONG-CHAIN-FATTY-ACID--COA LIGASE"/>
    <property type="match status" value="1"/>
</dbReference>
<evidence type="ECO:0000313" key="3">
    <source>
        <dbReference type="Proteomes" id="UP000244940"/>
    </source>
</evidence>
<dbReference type="GO" id="GO:0016405">
    <property type="term" value="F:CoA-ligase activity"/>
    <property type="evidence" value="ECO:0007669"/>
    <property type="project" value="TreeGrafter"/>
</dbReference>
<comment type="caution">
    <text evidence="2">The sequence shown here is derived from an EMBL/GenBank/DDBJ whole genome shotgun (WGS) entry which is preliminary data.</text>
</comment>
<dbReference type="OrthoDB" id="9803968at2"/>
<keyword evidence="3" id="KW-1185">Reference proteome</keyword>
<evidence type="ECO:0000259" key="1">
    <source>
        <dbReference type="Pfam" id="PF00501"/>
    </source>
</evidence>
<evidence type="ECO:0000313" key="2">
    <source>
        <dbReference type="EMBL" id="PWE29128.1"/>
    </source>
</evidence>
<organism evidence="2 3">
    <name type="scientific">Pararhodobacter marinus</name>
    <dbReference type="NCBI Taxonomy" id="2184063"/>
    <lineage>
        <taxon>Bacteria</taxon>
        <taxon>Pseudomonadati</taxon>
        <taxon>Pseudomonadota</taxon>
        <taxon>Alphaproteobacteria</taxon>
        <taxon>Rhodobacterales</taxon>
        <taxon>Paracoccaceae</taxon>
        <taxon>Pararhodobacter</taxon>
    </lineage>
</organism>
<accession>A0A2U2CB50</accession>
<name>A0A2U2CB50_9RHOB</name>
<dbReference type="InterPro" id="IPR020845">
    <property type="entry name" value="AMP-binding_CS"/>
</dbReference>
<reference evidence="2 3" key="1">
    <citation type="submission" date="2018-05" db="EMBL/GenBank/DDBJ databases">
        <title>Pararhodobacter marina sp. nov., isolated from deep-sea water of the Indian Ocean.</title>
        <authorList>
            <person name="Lai Q.Sr."/>
            <person name="Liu X."/>
            <person name="Shao Z."/>
        </authorList>
    </citation>
    <scope>NUCLEOTIDE SEQUENCE [LARGE SCALE GENOMIC DNA]</scope>
    <source>
        <strain evidence="2 3">CIC4N-9</strain>
    </source>
</reference>